<dbReference type="AlphaFoldDB" id="A0A1G2L7P4"/>
<comment type="caution">
    <text evidence="6">The sequence shown here is derived from an EMBL/GenBank/DDBJ whole genome shotgun (WGS) entry which is preliminary data.</text>
</comment>
<dbReference type="InterPro" id="IPR015421">
    <property type="entry name" value="PyrdxlP-dep_Trfase_major"/>
</dbReference>
<dbReference type="Gene3D" id="3.90.1150.10">
    <property type="entry name" value="Aspartate Aminotransferase, domain 1"/>
    <property type="match status" value="1"/>
</dbReference>
<evidence type="ECO:0000256" key="2">
    <source>
        <dbReference type="ARBA" id="ARBA00022576"/>
    </source>
</evidence>
<keyword evidence="4 5" id="KW-0663">Pyridoxal phosphate</keyword>
<evidence type="ECO:0008006" key="8">
    <source>
        <dbReference type="Google" id="ProtNLM"/>
    </source>
</evidence>
<evidence type="ECO:0000313" key="6">
    <source>
        <dbReference type="EMBL" id="OHA06759.1"/>
    </source>
</evidence>
<dbReference type="Pfam" id="PF00202">
    <property type="entry name" value="Aminotran_3"/>
    <property type="match status" value="1"/>
</dbReference>
<dbReference type="InterPro" id="IPR005814">
    <property type="entry name" value="Aminotrans_3"/>
</dbReference>
<dbReference type="PROSITE" id="PS00600">
    <property type="entry name" value="AA_TRANSFER_CLASS_3"/>
    <property type="match status" value="1"/>
</dbReference>
<dbReference type="GO" id="GO:0042802">
    <property type="term" value="F:identical protein binding"/>
    <property type="evidence" value="ECO:0007669"/>
    <property type="project" value="TreeGrafter"/>
</dbReference>
<dbReference type="PIRSF" id="PIRSF000521">
    <property type="entry name" value="Transaminase_4ab_Lys_Orn"/>
    <property type="match status" value="1"/>
</dbReference>
<dbReference type="GO" id="GO:0008483">
    <property type="term" value="F:transaminase activity"/>
    <property type="evidence" value="ECO:0007669"/>
    <property type="project" value="UniProtKB-KW"/>
</dbReference>
<organism evidence="6 7">
    <name type="scientific">Candidatus Sungbacteria bacterium RIFCSPLOWO2_01_FULL_47_10</name>
    <dbReference type="NCBI Taxonomy" id="1802276"/>
    <lineage>
        <taxon>Bacteria</taxon>
        <taxon>Candidatus Sungiibacteriota</taxon>
    </lineage>
</organism>
<dbReference type="InterPro" id="IPR050103">
    <property type="entry name" value="Class-III_PLP-dep_AT"/>
</dbReference>
<protein>
    <recommendedName>
        <fullName evidence="8">Aminotransferase class III</fullName>
    </recommendedName>
</protein>
<evidence type="ECO:0000256" key="4">
    <source>
        <dbReference type="ARBA" id="ARBA00022898"/>
    </source>
</evidence>
<dbReference type="Gene3D" id="3.40.640.10">
    <property type="entry name" value="Type I PLP-dependent aspartate aminotransferase-like (Major domain)"/>
    <property type="match status" value="1"/>
</dbReference>
<sequence>MGIKPFSLMDDELFLEYYHQIVAPTTMDRKLELVFERASGTRLWDSRGKEYLEFGASVGVTGVGQLHPKIVEMAAKMLEKIGFIEGTGFAYRVPVTVAGKPYEVSNAALADTILPLMFPGRALRDLRFLPEITGGTAINASVKLCMKANTGRRYFLPFERAFHGRHGYSNELTNSKEIQKKGYVFSGTVQNQVPFPDSYESMKRAFELFHRIPMGDVNAFVLEYLQGEGGFRWPNVQCMDKLLKSLRSHGIFIVPDEIQSGLGRTGKWFAHQHGNVAPDVVVVSKTFGGGICPVAGIGYDRAMFDYKDDSILETGWHSGTWPGYPFGTALAIMFLDIMEEEHLVENAEKMGKNLTEILQKYCIHKYDSRADDLVDYCVRTGYGLMQGLEFRKYNGEPHPEWRNVVLKNLREADPIGILASGAGHEKINPVIRFEPSLTVTKEDIDCLDNALSQALYKNKP</sequence>
<dbReference type="PANTHER" id="PTHR11986:SF79">
    <property type="entry name" value="ACETYLORNITHINE AMINOTRANSFERASE, MITOCHONDRIAL"/>
    <property type="match status" value="1"/>
</dbReference>
<keyword evidence="2" id="KW-0032">Aminotransferase</keyword>
<dbReference type="Proteomes" id="UP000177982">
    <property type="component" value="Unassembled WGS sequence"/>
</dbReference>
<name>A0A1G2L7P4_9BACT</name>
<evidence type="ECO:0000256" key="5">
    <source>
        <dbReference type="RuleBase" id="RU003560"/>
    </source>
</evidence>
<dbReference type="EMBL" id="MHQO01000024">
    <property type="protein sequence ID" value="OHA06759.1"/>
    <property type="molecule type" value="Genomic_DNA"/>
</dbReference>
<dbReference type="InterPro" id="IPR015424">
    <property type="entry name" value="PyrdxlP-dep_Trfase"/>
</dbReference>
<accession>A0A1G2L7P4</accession>
<comment type="cofactor">
    <cofactor evidence="1">
        <name>pyridoxal 5'-phosphate</name>
        <dbReference type="ChEBI" id="CHEBI:597326"/>
    </cofactor>
</comment>
<keyword evidence="3" id="KW-0808">Transferase</keyword>
<evidence type="ECO:0000256" key="3">
    <source>
        <dbReference type="ARBA" id="ARBA00022679"/>
    </source>
</evidence>
<proteinExistence type="inferred from homology"/>
<evidence type="ECO:0000313" key="7">
    <source>
        <dbReference type="Proteomes" id="UP000177982"/>
    </source>
</evidence>
<gene>
    <name evidence="6" type="ORF">A2934_01145</name>
</gene>
<comment type="similarity">
    <text evidence="5">Belongs to the class-III pyridoxal-phosphate-dependent aminotransferase family.</text>
</comment>
<dbReference type="SUPFAM" id="SSF53383">
    <property type="entry name" value="PLP-dependent transferases"/>
    <property type="match status" value="1"/>
</dbReference>
<evidence type="ECO:0000256" key="1">
    <source>
        <dbReference type="ARBA" id="ARBA00001933"/>
    </source>
</evidence>
<dbReference type="PANTHER" id="PTHR11986">
    <property type="entry name" value="AMINOTRANSFERASE CLASS III"/>
    <property type="match status" value="1"/>
</dbReference>
<dbReference type="GO" id="GO:0030170">
    <property type="term" value="F:pyridoxal phosphate binding"/>
    <property type="evidence" value="ECO:0007669"/>
    <property type="project" value="InterPro"/>
</dbReference>
<reference evidence="6 7" key="1">
    <citation type="journal article" date="2016" name="Nat. Commun.">
        <title>Thousands of microbial genomes shed light on interconnected biogeochemical processes in an aquifer system.</title>
        <authorList>
            <person name="Anantharaman K."/>
            <person name="Brown C.T."/>
            <person name="Hug L.A."/>
            <person name="Sharon I."/>
            <person name="Castelle C.J."/>
            <person name="Probst A.J."/>
            <person name="Thomas B.C."/>
            <person name="Singh A."/>
            <person name="Wilkins M.J."/>
            <person name="Karaoz U."/>
            <person name="Brodie E.L."/>
            <person name="Williams K.H."/>
            <person name="Hubbard S.S."/>
            <person name="Banfield J.F."/>
        </authorList>
    </citation>
    <scope>NUCLEOTIDE SEQUENCE [LARGE SCALE GENOMIC DNA]</scope>
</reference>
<dbReference type="InterPro" id="IPR015422">
    <property type="entry name" value="PyrdxlP-dep_Trfase_small"/>
</dbReference>
<dbReference type="InterPro" id="IPR049704">
    <property type="entry name" value="Aminotrans_3_PPA_site"/>
</dbReference>